<keyword evidence="2" id="KW-1185">Reference proteome</keyword>
<sequence>MSSIRFSLFARKMSSPRLSSLHWRSLSVSSLSSWSSEPERSITEANGLEDSLLQLISDHNHASRIVRQQIEKAKKDAIGKAVHISNALVEAVNGGVRESFINEKRIEHEIRALVVSITRFMKQTNQWLAATHALNTAVKEIGDFENWMKIMEFDCKSICAAIHNIHQE</sequence>
<evidence type="ECO:0000313" key="1">
    <source>
        <dbReference type="EMBL" id="KAI4305425.1"/>
    </source>
</evidence>
<name>A0ACB9L6S3_BAUVA</name>
<dbReference type="EMBL" id="CM039437">
    <property type="protein sequence ID" value="KAI4305425.1"/>
    <property type="molecule type" value="Genomic_DNA"/>
</dbReference>
<comment type="caution">
    <text evidence="1">The sequence shown here is derived from an EMBL/GenBank/DDBJ whole genome shotgun (WGS) entry which is preliminary data.</text>
</comment>
<dbReference type="Proteomes" id="UP000828941">
    <property type="component" value="Chromosome 12"/>
</dbReference>
<protein>
    <submittedName>
        <fullName evidence="1">Uncharacterized protein</fullName>
    </submittedName>
</protein>
<organism evidence="1 2">
    <name type="scientific">Bauhinia variegata</name>
    <name type="common">Purple orchid tree</name>
    <name type="synonym">Phanera variegata</name>
    <dbReference type="NCBI Taxonomy" id="167791"/>
    <lineage>
        <taxon>Eukaryota</taxon>
        <taxon>Viridiplantae</taxon>
        <taxon>Streptophyta</taxon>
        <taxon>Embryophyta</taxon>
        <taxon>Tracheophyta</taxon>
        <taxon>Spermatophyta</taxon>
        <taxon>Magnoliopsida</taxon>
        <taxon>eudicotyledons</taxon>
        <taxon>Gunneridae</taxon>
        <taxon>Pentapetalae</taxon>
        <taxon>rosids</taxon>
        <taxon>fabids</taxon>
        <taxon>Fabales</taxon>
        <taxon>Fabaceae</taxon>
        <taxon>Cercidoideae</taxon>
        <taxon>Cercideae</taxon>
        <taxon>Bauhiniinae</taxon>
        <taxon>Bauhinia</taxon>
    </lineage>
</organism>
<reference evidence="1 2" key="1">
    <citation type="journal article" date="2022" name="DNA Res.">
        <title>Chromosomal-level genome assembly of the orchid tree Bauhinia variegata (Leguminosae; Cercidoideae) supports the allotetraploid origin hypothesis of Bauhinia.</title>
        <authorList>
            <person name="Zhong Y."/>
            <person name="Chen Y."/>
            <person name="Zheng D."/>
            <person name="Pang J."/>
            <person name="Liu Y."/>
            <person name="Luo S."/>
            <person name="Meng S."/>
            <person name="Qian L."/>
            <person name="Wei D."/>
            <person name="Dai S."/>
            <person name="Zhou R."/>
        </authorList>
    </citation>
    <scope>NUCLEOTIDE SEQUENCE [LARGE SCALE GENOMIC DNA]</scope>
    <source>
        <strain evidence="1">BV-YZ2020</strain>
    </source>
</reference>
<gene>
    <name evidence="1" type="ORF">L6164_028793</name>
</gene>
<proteinExistence type="predicted"/>
<accession>A0ACB9L6S3</accession>
<evidence type="ECO:0000313" key="2">
    <source>
        <dbReference type="Proteomes" id="UP000828941"/>
    </source>
</evidence>